<keyword evidence="2" id="KW-0934">Plastid</keyword>
<dbReference type="AlphaFoldDB" id="A0A3G3MFS3"/>
<dbReference type="InterPro" id="IPR000836">
    <property type="entry name" value="PRTase_dom"/>
</dbReference>
<accession>A0A3G3MFS3</accession>
<dbReference type="InterPro" id="IPR029057">
    <property type="entry name" value="PRTase-like"/>
</dbReference>
<evidence type="ECO:0000313" key="2">
    <source>
        <dbReference type="EMBL" id="AYR05672.1"/>
    </source>
</evidence>
<feature type="domain" description="Phosphoribosyltransferase" evidence="1">
    <location>
        <begin position="8"/>
        <end position="192"/>
    </location>
</feature>
<organism evidence="2">
    <name type="scientific">Synarthrophyton chejuense</name>
    <dbReference type="NCBI Taxonomy" id="2485825"/>
    <lineage>
        <taxon>Eukaryota</taxon>
        <taxon>Rhodophyta</taxon>
        <taxon>Florideophyceae</taxon>
        <taxon>Corallinophycidae</taxon>
        <taxon>Hapalidiales</taxon>
        <taxon>Hapalidiaceae</taxon>
        <taxon>Melobesioideae</taxon>
        <taxon>Synarthrophyton</taxon>
    </lineage>
</organism>
<keyword evidence="2" id="KW-0808">Transferase</keyword>
<geneLocation type="plastid" evidence="2"/>
<dbReference type="GO" id="GO:0016757">
    <property type="term" value="F:glycosyltransferase activity"/>
    <property type="evidence" value="ECO:0007669"/>
    <property type="project" value="UniProtKB-KW"/>
</dbReference>
<reference evidence="2" key="1">
    <citation type="journal article" date="2018" name="Genome Biol. Evol.">
        <title>Mitochondrial and Plastid Genomes from Coralline Red Algae Provide Insights into the Incongruent Evolutionary Histories of Organelles.</title>
        <authorList>
            <person name="Lee J."/>
            <person name="Song H.J."/>
            <person name="In Park S."/>
            <person name="Lee Y.M."/>
            <person name="Jeong S.Y."/>
            <person name="Oh Cho T."/>
            <person name="Kim J.H."/>
            <person name="Choi H.G."/>
            <person name="Choi C.G."/>
            <person name="Nelson W.A."/>
            <person name="Fredericq S."/>
            <person name="Bhattacharya D."/>
            <person name="Su Yoon H."/>
        </authorList>
    </citation>
    <scope>NUCLEOTIDE SEQUENCE</scope>
</reference>
<evidence type="ECO:0000259" key="1">
    <source>
        <dbReference type="Pfam" id="PF14681"/>
    </source>
</evidence>
<dbReference type="EMBL" id="MH281626">
    <property type="protein sequence ID" value="AYR05672.1"/>
    <property type="molecule type" value="Genomic_DNA"/>
</dbReference>
<proteinExistence type="predicted"/>
<dbReference type="Gene3D" id="3.40.50.2020">
    <property type="match status" value="1"/>
</dbReference>
<keyword evidence="2" id="KW-0328">Glycosyltransferase</keyword>
<sequence length="199" mass="23430">MKLNIYTISHPITQLLFNQIQNLSIENNVKYHAFNKMGQFLIYETTRNWMKVYNLKIKTIDRIREYTIHNPNESYVIIANINNDLDLIQEAKYILPNCKISLIDFNKNIDSNYVLQDSNLSYIPKNINQLTKIIIASKNININNLIKVMDYLINIKNIKINQVRIMCIICESDQLITISQEYPQLNIYTTQIRNSQQIG</sequence>
<dbReference type="GeneID" id="38463402"/>
<name>A0A3G3MFS3_9FLOR</name>
<gene>
    <name evidence="2" type="primary">upp</name>
</gene>
<dbReference type="SUPFAM" id="SSF53271">
    <property type="entry name" value="PRTase-like"/>
    <property type="match status" value="1"/>
</dbReference>
<protein>
    <submittedName>
        <fullName evidence="2">Uracil phosphoribosyltransferase</fullName>
    </submittedName>
</protein>
<dbReference type="Pfam" id="PF14681">
    <property type="entry name" value="UPRTase"/>
    <property type="match status" value="1"/>
</dbReference>
<dbReference type="RefSeq" id="YP_009541663.1">
    <property type="nucleotide sequence ID" value="NC_039977.1"/>
</dbReference>